<sequence length="2357" mass="271371">MFSFVAFYFFIFPVTLFIASVIRISLLSFIYLILFFCWALFKPAKKHEVQKSTICYLKIASALPLLFAVLQTCFHVTLNVSSSVNEWLVTCEGWEPELRMIGFERLDNLSLFNKIRIFLPEIIVFVATVTTLVLAKLSLRRQCSEEDDIIPLHLTSGNENNAVTTFRRPADSGTTCTSLLGIELFNIESFPRFIVILALWIAAVAHPCLFTSIYFLVLLLSLVIWAFDISLDNSCFKHVSYTISFYTAFNLSALYLYQLWPIQKQLPPEDLPARLIGMKAYLNSSCNPGEIWTGEKLLSEIPAEVWLYPIALFILYFSIAYLDSASSKLRFNSGKLSRHTSMESLISDSPSAKDDSGPFINLNWDNEHEPTTADANIANSDTATRLLCPSRWYRFYRKILPLLLRNFFTVSLVVMMAWAVIYHSWLSFVWLVMACGIWIYHDSRKAYMLLSPLIISYSQILLVLQFIYGLNLTNDELPDEVAAVSLKQIGLSKDSDHPAEPLTVKLLLTFFCYITIRLLMKEKKMKNFGVDLNSLHNGDNDNVTSKTNMKIHITRLLPKYWIYVVCFVLLMISIRRPVFVYNILYMAFFLVFISFVTMSFQFWKKMLFSYWVLLTAYSVFVLMIVYTFQFHNVPEIWYRWTNWPNETYYTRNLFITIFQDFGLVTYTSGNLFLHLSRPISFLVVVILQMKFFHDTFLNVIINPDVACMSVTDDSEQQQADAWYNRCCRYLKIFVEHVWRILEVHFNKIIPLFIMYLAIDEVNAINLAFPVLSVLMLTFRKLYSCFCFASCVWAGVIVLAKMIFQLHISDITKIPIVFPHCSDDVVSNQTVLENLFQWAGFEKTDNIAFYLVNYVVFFILLALQTIIYQRQQYTRAVNKVSEPEDGIIFENCTRNDADNGLISCLKFLANYGCYKFGVELTYILITVSIAIRMDAFALFYGLMLLFLLMLQRRSLANVWYMVCACVGVSILLQYGICVGLPPNLCLNYPWNFDLKLIQWLYLPDFKHRPHVSFLITDVAVFFFSICQLYAFRIERKRAVKLLVSKRTNHPVIDDNEPANWSFVTVSLDSPENELDGQRIPDFITKCSSALDVVKIVIFQYFHWLTLLAVLAAGVGGISAFTFGYLMAAFCFLWKGNDIFLTNPKGYLMQWKALVYFNVLAILMKVVLQIPGCVYLSTICSFSPSIVQFLSIACIHSGFDLHTNYEETLSPDCKVSPDQAQIFYDTVCFAFLIFQLRIMNSWYFKHVVVEFKAEQVFSARGAMLIGQLIWKTMTKQQERENDVVEKVKRKTELIRANYLSHLKENEYYDPKTYNEAKRAGDYYMFEYDSALDMIDAQQTSKKSTPDESDDDGVGPLQLIHMAVTSDLPLGRIVDEVEEAGNLKKHLQDQKEEKPNVEGKTVDRCRLVGASRYVKTLLVATLNRLIAYLNYLSHDYRYVAYVLRDEKVKLKSSLSDELSVMFEPDKLQQLINKTEIGQKIYRIPSERWLDKMQEKIENQWEGHGCLRRFLIALYYVIISHTDIVCYLMIILNQMFNASIISLPLPFFAFLWGTLCSPRPPKVFWVTLITYLESMIVIKFIFQFGLFPWNQLSTSNEPFYPPRIIGVEKKGDFAILDVILLMVLFFHRHQLKSLGLWRESMDNTINFDDVDKHDKEQTPEPTILPVDEPGNNGIYEMKEISPKVESGDEQQQATIQQPCENPVTKNGFLDGILLYFDPIKRFYQQVINPPFRYITDLYAWMFLCDFICFLISAFSYTSFGVDTGRGDVVADIQSNKVPLPYVIILITLMVLMIIDRAIYLHKNVLKKLIFQYFLVFGTHIWIFFILPAITGRMSVKNKPAMLWYMVKGIYLLISSVQIRCGYSSQSLSNFLTKQYGSVNYVLFTCYRVVPFLFELRSLIDWIWTQTSMSLFDYITMENIFARIYTIRCSREMEKDYPQRKGEPRTVSNKYMYGLPVLVGLVAILWLPLLLFSTVNSIGMRLLPSNAKFQITIEGYPALYTSEAQGPFIRQLIPSEFDSLYLNYTSKHASTFLREYSPIDTVHTIFRVDSDTTWTISNPAKEALINQVKSSAELTLTIFFKYIRPAQSSSEPNAEHSFIRQMTLAANSQTRLALAEALTAGSSTVVVVEKAFPSLVVVPALGNVHPAFSLVDLSASDSSAAYSDIYLRLHQVQQQPNNLMSTSGSDNDTTVSTGRPTSGVDLQTCWWQVTMIDPPIKWNQHQLLKQDVKAEQADDLKVNDTVGDSFEKAAEPITWSGINMIAFVDRVFPSALSYFTSRGIIGVYIVVVFAVARYVRTATMTPAMELTISEIPNVDPVLRLCMDVFLAREAKDFALEVDLFAKLLFLFRSPETLIRWTRHKVE</sequence>
<feature type="transmembrane region" description="Helical" evidence="10">
    <location>
        <begin position="305"/>
        <end position="322"/>
    </location>
</feature>
<feature type="transmembrane region" description="Helical" evidence="10">
    <location>
        <begin position="115"/>
        <end position="135"/>
    </location>
</feature>
<feature type="transmembrane region" description="Helical" evidence="10">
    <location>
        <begin position="556"/>
        <end position="574"/>
    </location>
</feature>
<dbReference type="InterPro" id="IPR056770">
    <property type="entry name" value="Piezo_THU9_anchor"/>
</dbReference>
<keyword evidence="3" id="KW-0813">Transport</keyword>
<feature type="transmembrane region" description="Helical" evidence="10">
    <location>
        <begin position="780"/>
        <end position="803"/>
    </location>
</feature>
<keyword evidence="6 10" id="KW-1133">Transmembrane helix</keyword>
<keyword evidence="8 10" id="KW-0472">Membrane</keyword>
<dbReference type="InterPro" id="IPR056768">
    <property type="entry name" value="THU_Piezo"/>
</dbReference>
<feature type="transmembrane region" description="Helical" evidence="10">
    <location>
        <begin position="213"/>
        <end position="231"/>
    </location>
</feature>
<dbReference type="InterPro" id="IPR056769">
    <property type="entry name" value="Piezo_TM1-24"/>
</dbReference>
<feature type="transmembrane region" description="Helical" evidence="10">
    <location>
        <begin position="1837"/>
        <end position="1858"/>
    </location>
</feature>
<reference evidence="16 17" key="1">
    <citation type="submission" date="2015-01" db="EMBL/GenBank/DDBJ databases">
        <title>Evolution of Trichinella species and genotypes.</title>
        <authorList>
            <person name="Korhonen P.K."/>
            <person name="Edoardo P."/>
            <person name="Giuseppe L.R."/>
            <person name="Gasser R.B."/>
        </authorList>
    </citation>
    <scope>NUCLEOTIDE SEQUENCE [LARGE SCALE GENOMIC DNA]</scope>
    <source>
        <strain evidence="16">ISS1980</strain>
    </source>
</reference>
<feature type="transmembrane region" description="Helical" evidence="10">
    <location>
        <begin position="957"/>
        <end position="980"/>
    </location>
</feature>
<evidence type="ECO:0000256" key="5">
    <source>
        <dbReference type="ARBA" id="ARBA00022692"/>
    </source>
</evidence>
<dbReference type="InterPro" id="IPR031334">
    <property type="entry name" value="Piezo_cap_dom"/>
</dbReference>
<feature type="transmembrane region" description="Helical" evidence="10">
    <location>
        <begin position="424"/>
        <end position="440"/>
    </location>
</feature>
<evidence type="ECO:0000259" key="14">
    <source>
        <dbReference type="Pfam" id="PF24871"/>
    </source>
</evidence>
<keyword evidence="9" id="KW-0407">Ion channel</keyword>
<feature type="transmembrane region" description="Helical" evidence="10">
    <location>
        <begin position="1146"/>
        <end position="1166"/>
    </location>
</feature>
<feature type="domain" description="Piezo transmembrane helical unit" evidence="13">
    <location>
        <begin position="1515"/>
        <end position="1634"/>
    </location>
</feature>
<feature type="transmembrane region" description="Helical" evidence="10">
    <location>
        <begin position="2270"/>
        <end position="2290"/>
    </location>
</feature>
<evidence type="ECO:0000313" key="16">
    <source>
        <dbReference type="EMBL" id="KRZ71391.1"/>
    </source>
</evidence>
<evidence type="ECO:0000256" key="3">
    <source>
        <dbReference type="ARBA" id="ARBA00022448"/>
    </source>
</evidence>
<feature type="transmembrane region" description="Helical" evidence="10">
    <location>
        <begin position="1806"/>
        <end position="1825"/>
    </location>
</feature>
<feature type="transmembrane region" description="Helical" evidence="10">
    <location>
        <begin position="648"/>
        <end position="673"/>
    </location>
</feature>
<feature type="transmembrane region" description="Helical" evidence="10">
    <location>
        <begin position="1506"/>
        <end position="1526"/>
    </location>
</feature>
<evidence type="ECO:0000256" key="10">
    <source>
        <dbReference type="SAM" id="Phobius"/>
    </source>
</evidence>
<dbReference type="InterPro" id="IPR031805">
    <property type="entry name" value="Piezo_TM25-28"/>
</dbReference>
<feature type="domain" description="Piezo TM1-24" evidence="14">
    <location>
        <begin position="23"/>
        <end position="698"/>
    </location>
</feature>
<feature type="transmembrane region" description="Helical" evidence="10">
    <location>
        <begin position="748"/>
        <end position="768"/>
    </location>
</feature>
<feature type="transmembrane region" description="Helical" evidence="10">
    <location>
        <begin position="1532"/>
        <end position="1552"/>
    </location>
</feature>
<feature type="transmembrane region" description="Helical" evidence="10">
    <location>
        <begin position="1609"/>
        <end position="1627"/>
    </location>
</feature>
<evidence type="ECO:0000256" key="8">
    <source>
        <dbReference type="ARBA" id="ARBA00023136"/>
    </source>
</evidence>
<dbReference type="GO" id="GO:0008381">
    <property type="term" value="F:mechanosensitive monoatomic ion channel activity"/>
    <property type="evidence" value="ECO:0007669"/>
    <property type="project" value="InterPro"/>
</dbReference>
<feature type="transmembrane region" description="Helical" evidence="10">
    <location>
        <begin position="580"/>
        <end position="600"/>
    </location>
</feature>
<keyword evidence="7" id="KW-0406">Ion transport</keyword>
<dbReference type="Pfam" id="PF23188">
    <property type="entry name" value="THU_Piezo1"/>
    <property type="match status" value="1"/>
</dbReference>
<protein>
    <submittedName>
        <fullName evidence="16">Piezo-type mechanosensitive ion channel component 2</fullName>
    </submittedName>
</protein>
<feature type="transmembrane region" description="Helical" evidence="10">
    <location>
        <begin position="447"/>
        <end position="468"/>
    </location>
</feature>
<feature type="transmembrane region" description="Helical" evidence="10">
    <location>
        <begin position="1102"/>
        <end position="1126"/>
    </location>
</feature>
<comment type="subcellular location">
    <subcellularLocation>
        <location evidence="1">Cell membrane</location>
        <topology evidence="1">Multi-pass membrane protein</topology>
    </subcellularLocation>
</comment>
<proteinExistence type="inferred from homology"/>
<feature type="transmembrane region" description="Helical" evidence="10">
    <location>
        <begin position="1733"/>
        <end position="1755"/>
    </location>
</feature>
<dbReference type="PANTHER" id="PTHR47049">
    <property type="entry name" value="PIEZO-TYPE MECHANOSENSITIVE ION CHANNEL HOMOLOG"/>
    <property type="match status" value="1"/>
</dbReference>
<feature type="transmembrane region" description="Helical" evidence="10">
    <location>
        <begin position="1173"/>
        <end position="1197"/>
    </location>
</feature>
<feature type="transmembrane region" description="Helical" evidence="10">
    <location>
        <begin position="1946"/>
        <end position="1967"/>
    </location>
</feature>
<dbReference type="Pfam" id="PF12166">
    <property type="entry name" value="Piezo_cap"/>
    <property type="match status" value="1"/>
</dbReference>
<feature type="transmembrane region" description="Helical" evidence="10">
    <location>
        <begin position="6"/>
        <end position="34"/>
    </location>
</feature>
<evidence type="ECO:0000256" key="6">
    <source>
        <dbReference type="ARBA" id="ARBA00022989"/>
    </source>
</evidence>
<keyword evidence="17" id="KW-1185">Reference proteome</keyword>
<dbReference type="Pfam" id="PF15917">
    <property type="entry name" value="Piezo_TM25-28"/>
    <property type="match status" value="1"/>
</dbReference>
<evidence type="ECO:0000256" key="4">
    <source>
        <dbReference type="ARBA" id="ARBA00022475"/>
    </source>
</evidence>
<accession>A0A0V1MIF4</accession>
<dbReference type="PANTHER" id="PTHR47049:SF2">
    <property type="entry name" value="PIEZO-TYPE MECHANOSENSITIVE ION CHANNEL HOMOLOG"/>
    <property type="match status" value="1"/>
</dbReference>
<dbReference type="EMBL" id="JYDO01000097">
    <property type="protein sequence ID" value="KRZ71391.1"/>
    <property type="molecule type" value="Genomic_DNA"/>
</dbReference>
<feature type="transmembrane region" description="Helical" evidence="10">
    <location>
        <begin position="190"/>
        <end position="207"/>
    </location>
</feature>
<comment type="similarity">
    <text evidence="2">Belongs to the PIEZO (TC 1.A.75) family.</text>
</comment>
<feature type="transmembrane region" description="Helical" evidence="10">
    <location>
        <begin position="1217"/>
        <end position="1234"/>
    </location>
</feature>
<feature type="transmembrane region" description="Helical" evidence="10">
    <location>
        <begin position="1559"/>
        <end position="1578"/>
    </location>
</feature>
<evidence type="ECO:0000256" key="1">
    <source>
        <dbReference type="ARBA" id="ARBA00004651"/>
    </source>
</evidence>
<keyword evidence="4" id="KW-1003">Cell membrane</keyword>
<evidence type="ECO:0000259" key="15">
    <source>
        <dbReference type="Pfam" id="PF24874"/>
    </source>
</evidence>
<feature type="transmembrane region" description="Helical" evidence="10">
    <location>
        <begin position="243"/>
        <end position="260"/>
    </location>
</feature>
<keyword evidence="5 10" id="KW-0812">Transmembrane</keyword>
<dbReference type="GO" id="GO:0005886">
    <property type="term" value="C:plasma membrane"/>
    <property type="evidence" value="ECO:0007669"/>
    <property type="project" value="UniProtKB-SubCell"/>
</dbReference>
<evidence type="ECO:0000313" key="17">
    <source>
        <dbReference type="Proteomes" id="UP000054843"/>
    </source>
</evidence>
<evidence type="ECO:0000259" key="11">
    <source>
        <dbReference type="Pfam" id="PF12166"/>
    </source>
</evidence>
<dbReference type="InterPro" id="IPR027272">
    <property type="entry name" value="Piezo"/>
</dbReference>
<evidence type="ECO:0000256" key="7">
    <source>
        <dbReference type="ARBA" id="ARBA00023065"/>
    </source>
</evidence>
<feature type="domain" description="Piezo non-specific cation channel cap" evidence="11">
    <location>
        <begin position="2009"/>
        <end position="2353"/>
    </location>
</feature>
<dbReference type="Pfam" id="PF24871">
    <property type="entry name" value="Piezo_TM1-24"/>
    <property type="match status" value="1"/>
</dbReference>
<dbReference type="STRING" id="268474.A0A0V1MIF4"/>
<feature type="transmembrane region" description="Helical" evidence="10">
    <location>
        <begin position="919"/>
        <end position="945"/>
    </location>
</feature>
<feature type="transmembrane region" description="Helical" evidence="10">
    <location>
        <begin position="1775"/>
        <end position="1794"/>
    </location>
</feature>
<gene>
    <name evidence="16" type="primary">PIEZO2</name>
    <name evidence="16" type="ORF">T10_7200</name>
</gene>
<feature type="transmembrane region" description="Helical" evidence="10">
    <location>
        <begin position="846"/>
        <end position="867"/>
    </location>
</feature>
<dbReference type="Pfam" id="PF24874">
    <property type="entry name" value="Piezo_THU9_anchor"/>
    <property type="match status" value="1"/>
</dbReference>
<feature type="transmembrane region" description="Helical" evidence="10">
    <location>
        <begin position="607"/>
        <end position="628"/>
    </location>
</feature>
<feature type="transmembrane region" description="Helical" evidence="10">
    <location>
        <begin position="399"/>
        <end position="418"/>
    </location>
</feature>
<feature type="transmembrane region" description="Helical" evidence="10">
    <location>
        <begin position="1010"/>
        <end position="1030"/>
    </location>
</feature>
<evidence type="ECO:0000256" key="9">
    <source>
        <dbReference type="ARBA" id="ARBA00023303"/>
    </source>
</evidence>
<feature type="domain" description="Piezo TM25-28" evidence="12">
    <location>
        <begin position="1076"/>
        <end position="1301"/>
    </location>
</feature>
<evidence type="ECO:0000259" key="13">
    <source>
        <dbReference type="Pfam" id="PF23188"/>
    </source>
</evidence>
<feature type="transmembrane region" description="Helical" evidence="10">
    <location>
        <begin position="55"/>
        <end position="78"/>
    </location>
</feature>
<evidence type="ECO:0000256" key="2">
    <source>
        <dbReference type="ARBA" id="ARBA00007821"/>
    </source>
</evidence>
<name>A0A0V1MIF4_9BILA</name>
<feature type="transmembrane region" description="Helical" evidence="10">
    <location>
        <begin position="502"/>
        <end position="520"/>
    </location>
</feature>
<dbReference type="Proteomes" id="UP000054843">
    <property type="component" value="Unassembled WGS sequence"/>
</dbReference>
<feature type="domain" description="Piezo THU9 and anchor" evidence="15">
    <location>
        <begin position="1731"/>
        <end position="1968"/>
    </location>
</feature>
<organism evidence="16 17">
    <name type="scientific">Trichinella papuae</name>
    <dbReference type="NCBI Taxonomy" id="268474"/>
    <lineage>
        <taxon>Eukaryota</taxon>
        <taxon>Metazoa</taxon>
        <taxon>Ecdysozoa</taxon>
        <taxon>Nematoda</taxon>
        <taxon>Enoplea</taxon>
        <taxon>Dorylaimia</taxon>
        <taxon>Trichinellida</taxon>
        <taxon>Trichinellidae</taxon>
        <taxon>Trichinella</taxon>
    </lineage>
</organism>
<comment type="caution">
    <text evidence="16">The sequence shown here is derived from an EMBL/GenBank/DDBJ whole genome shotgun (WGS) entry which is preliminary data.</text>
</comment>
<evidence type="ECO:0000259" key="12">
    <source>
        <dbReference type="Pfam" id="PF15917"/>
    </source>
</evidence>
<dbReference type="OrthoDB" id="303066at2759"/>